<evidence type="ECO:0000256" key="6">
    <source>
        <dbReference type="SAM" id="MobiDB-lite"/>
    </source>
</evidence>
<keyword evidence="5" id="KW-0136">Cellulose degradation</keyword>
<dbReference type="CDD" id="cd21175">
    <property type="entry name" value="LPMO_AA9"/>
    <property type="match status" value="1"/>
</dbReference>
<comment type="domain">
    <text evidence="5">Has a modular structure: an endo-beta-1,4-glucanase catalytic module at the N-terminus, a linker rich in serines and threonines, and a C-terminal carbohydrate-binding module (CBM).</text>
</comment>
<keyword evidence="7" id="KW-0732">Signal</keyword>
<dbReference type="InParanoid" id="K2S613"/>
<comment type="subcellular location">
    <subcellularLocation>
        <location evidence="2 5">Secreted</location>
    </subcellularLocation>
</comment>
<dbReference type="eggNOG" id="ENOG502S0DH">
    <property type="taxonomic scope" value="Eukaryota"/>
</dbReference>
<keyword evidence="5" id="KW-0119">Carbohydrate metabolism</keyword>
<comment type="catalytic activity">
    <reaction evidence="5">
        <text>[(1-&gt;4)-beta-D-glucosyl]n+m + reduced acceptor + O2 = 4-dehydro-beta-D-glucosyl-[(1-&gt;4)-beta-D-glucosyl]n-1 + [(1-&gt;4)-beta-D-glucosyl]m + acceptor + H2O.</text>
        <dbReference type="EC" id="1.14.99.56"/>
    </reaction>
</comment>
<dbReference type="Proteomes" id="UP000007129">
    <property type="component" value="Unassembled WGS sequence"/>
</dbReference>
<dbReference type="InterPro" id="IPR005103">
    <property type="entry name" value="AA9_LPMO"/>
</dbReference>
<feature type="signal peptide" evidence="7">
    <location>
        <begin position="1"/>
        <end position="18"/>
    </location>
</feature>
<accession>K2S613</accession>
<dbReference type="PANTHER" id="PTHR33353">
    <property type="entry name" value="PUTATIVE (AFU_ORTHOLOGUE AFUA_1G12560)-RELATED"/>
    <property type="match status" value="1"/>
</dbReference>
<dbReference type="GO" id="GO:0008810">
    <property type="term" value="F:cellulase activity"/>
    <property type="evidence" value="ECO:0007669"/>
    <property type="project" value="UniProtKB-UniRule"/>
</dbReference>
<keyword evidence="9" id="KW-0378">Hydrolase</keyword>
<feature type="region of interest" description="Disordered" evidence="6">
    <location>
        <begin position="410"/>
        <end position="433"/>
    </location>
</feature>
<keyword evidence="5" id="KW-0624">Polysaccharide degradation</keyword>
<comment type="caution">
    <text evidence="9">The sequence shown here is derived from an EMBL/GenBank/DDBJ whole genome shotgun (WGS) entry which is preliminary data.</text>
</comment>
<dbReference type="OrthoDB" id="5985073at2759"/>
<reference evidence="9 10" key="1">
    <citation type="journal article" date="2012" name="BMC Genomics">
        <title>Tools to kill: Genome of one of the most destructive plant pathogenic fungi Macrophomina phaseolina.</title>
        <authorList>
            <person name="Islam M.S."/>
            <person name="Haque M.S."/>
            <person name="Islam M.M."/>
            <person name="Emdad E.M."/>
            <person name="Halim A."/>
            <person name="Hossen Q.M.M."/>
            <person name="Hossain M.Z."/>
            <person name="Ahmed B."/>
            <person name="Rahim S."/>
            <person name="Rahman M.S."/>
            <person name="Alam M.M."/>
            <person name="Hou S."/>
            <person name="Wan X."/>
            <person name="Saito J.A."/>
            <person name="Alam M."/>
        </authorList>
    </citation>
    <scope>NUCLEOTIDE SEQUENCE [LARGE SCALE GENOMIC DNA]</scope>
    <source>
        <strain evidence="9 10">MS6</strain>
    </source>
</reference>
<dbReference type="EMBL" id="AHHD01000458">
    <property type="protein sequence ID" value="EKG12135.1"/>
    <property type="molecule type" value="Genomic_DNA"/>
</dbReference>
<keyword evidence="4 5" id="KW-1015">Disulfide bond</keyword>
<organism evidence="9 10">
    <name type="scientific">Macrophomina phaseolina (strain MS6)</name>
    <name type="common">Charcoal rot fungus</name>
    <dbReference type="NCBI Taxonomy" id="1126212"/>
    <lineage>
        <taxon>Eukaryota</taxon>
        <taxon>Fungi</taxon>
        <taxon>Dikarya</taxon>
        <taxon>Ascomycota</taxon>
        <taxon>Pezizomycotina</taxon>
        <taxon>Dothideomycetes</taxon>
        <taxon>Dothideomycetes incertae sedis</taxon>
        <taxon>Botryosphaeriales</taxon>
        <taxon>Botryosphaeriaceae</taxon>
        <taxon>Macrophomina</taxon>
    </lineage>
</organism>
<evidence type="ECO:0000256" key="5">
    <source>
        <dbReference type="RuleBase" id="RU368122"/>
    </source>
</evidence>
<keyword evidence="3 5" id="KW-0964">Secreted</keyword>
<gene>
    <name evidence="9" type="ORF">MPH_10765</name>
</gene>
<dbReference type="InterPro" id="IPR049892">
    <property type="entry name" value="AA9"/>
</dbReference>
<sequence length="476" mass="50522">MKIFAVTLALAASTVVEAHTIFTTLWVDGKSVGDGVGVRMRKTPKTASFPISLGDDAMACGYDGEEGNPRVVPVNDGATLSFEWRAYGSNPSKGAIDAGHKGPCAVYLKKVDSAVNDTGVGDGWFKVWDQGYDEKKGLWCNQMLGDQDENGVYNHKISIDLPKGLEGGYYLARPELLALHSAVANPPDPQFYTGCAQIFLQSTGNKHPQDTVSIPGYIKSTDASVTFNIYKEPLELPYLTPGPPVAALVSGGATAAEARQGTQQEGLQPDGCIMEMAGFCAYEVPSYTDETGCWASGEECWAQHKKCWDYSETIPTGGDPWCTLWGDKCQNIDDNCNAKNFNGPPNANKVLTPQLPTMASIPMALSTTNYESTTAASASAAAVNADSEASSASEPSYAAPTTTLLTLSSSSAKSETSASSTEVEASPSTATSYTTAAPAVKTTYETAFVTEIVYITAGAKNKRRSRHFGRHGVKPS</sequence>
<evidence type="ECO:0000256" key="4">
    <source>
        <dbReference type="ARBA" id="ARBA00023157"/>
    </source>
</evidence>
<evidence type="ECO:0000313" key="10">
    <source>
        <dbReference type="Proteomes" id="UP000007129"/>
    </source>
</evidence>
<evidence type="ECO:0000256" key="2">
    <source>
        <dbReference type="ARBA" id="ARBA00004613"/>
    </source>
</evidence>
<evidence type="ECO:0000313" key="9">
    <source>
        <dbReference type="EMBL" id="EKG12135.1"/>
    </source>
</evidence>
<proteinExistence type="predicted"/>
<dbReference type="AlphaFoldDB" id="K2S613"/>
<dbReference type="Pfam" id="PF03443">
    <property type="entry name" value="AA9"/>
    <property type="match status" value="1"/>
</dbReference>
<dbReference type="GO" id="GO:0030245">
    <property type="term" value="P:cellulose catabolic process"/>
    <property type="evidence" value="ECO:0007669"/>
    <property type="project" value="UniProtKB-UniRule"/>
</dbReference>
<dbReference type="STRING" id="1126212.K2S613"/>
<feature type="chain" id="PRO_5003868192" description="AA9 family lytic polysaccharide monooxygenase" evidence="7">
    <location>
        <begin position="19"/>
        <end position="476"/>
    </location>
</feature>
<dbReference type="EC" id="1.14.99.56" evidence="5"/>
<dbReference type="GO" id="GO:0005576">
    <property type="term" value="C:extracellular region"/>
    <property type="evidence" value="ECO:0007669"/>
    <property type="project" value="UniProtKB-SubCell"/>
</dbReference>
<comment type="cofactor">
    <cofactor evidence="1">
        <name>Cu(2+)</name>
        <dbReference type="ChEBI" id="CHEBI:29036"/>
    </cofactor>
</comment>
<feature type="domain" description="Auxiliary Activity family 9 catalytic" evidence="8">
    <location>
        <begin position="19"/>
        <end position="233"/>
    </location>
</feature>
<protein>
    <recommendedName>
        <fullName evidence="5">AA9 family lytic polysaccharide monooxygenase</fullName>
        <ecNumber evidence="5">1.14.99.56</ecNumber>
    </recommendedName>
    <alternativeName>
        <fullName evidence="5">Endo-beta-1,4-glucanase</fullName>
    </alternativeName>
    <alternativeName>
        <fullName evidence="5">Glycosyl hydrolase 61 family protein</fullName>
    </alternativeName>
</protein>
<evidence type="ECO:0000259" key="8">
    <source>
        <dbReference type="Pfam" id="PF03443"/>
    </source>
</evidence>
<comment type="function">
    <text evidence="5">Lytic polysaccharide monooxygenase (LMPO) that depolymerizes crystalline and amorphous polysaccharides via the oxidation of scissile alpha- or beta-(1-4)-glycosidic bonds, yielding C1 and/or C4 oxidation products. Catalysis by LPMOs requires the reduction of the active-site copper from Cu(II) to Cu(I) by a reducing agent and H(2)O(2) or O(2) as a cosubstrate.</text>
</comment>
<dbReference type="PANTHER" id="PTHR33353:SF32">
    <property type="entry name" value="ENDO-BETA-1,4-GLUCANASE D"/>
    <property type="match status" value="1"/>
</dbReference>
<dbReference type="HOGENOM" id="CLU_031730_3_1_1"/>
<dbReference type="Gene3D" id="2.70.50.70">
    <property type="match status" value="1"/>
</dbReference>
<name>K2S613_MACPH</name>
<evidence type="ECO:0000256" key="7">
    <source>
        <dbReference type="SAM" id="SignalP"/>
    </source>
</evidence>
<dbReference type="GO" id="GO:0030248">
    <property type="term" value="F:cellulose binding"/>
    <property type="evidence" value="ECO:0007669"/>
    <property type="project" value="UniProtKB-UniRule"/>
</dbReference>
<dbReference type="VEuPathDB" id="FungiDB:MPH_10765"/>
<evidence type="ECO:0000256" key="1">
    <source>
        <dbReference type="ARBA" id="ARBA00001973"/>
    </source>
</evidence>
<evidence type="ECO:0000256" key="3">
    <source>
        <dbReference type="ARBA" id="ARBA00022525"/>
    </source>
</evidence>